<evidence type="ECO:0000259" key="1">
    <source>
        <dbReference type="Pfam" id="PF13843"/>
    </source>
</evidence>
<dbReference type="Pfam" id="PF13843">
    <property type="entry name" value="DDE_Tnp_1_7"/>
    <property type="match status" value="1"/>
</dbReference>
<organism evidence="2 3">
    <name type="scientific">Ignelater luminosus</name>
    <name type="common">Cucubano</name>
    <name type="synonym">Pyrophorus luminosus</name>
    <dbReference type="NCBI Taxonomy" id="2038154"/>
    <lineage>
        <taxon>Eukaryota</taxon>
        <taxon>Metazoa</taxon>
        <taxon>Ecdysozoa</taxon>
        <taxon>Arthropoda</taxon>
        <taxon>Hexapoda</taxon>
        <taxon>Insecta</taxon>
        <taxon>Pterygota</taxon>
        <taxon>Neoptera</taxon>
        <taxon>Endopterygota</taxon>
        <taxon>Coleoptera</taxon>
        <taxon>Polyphaga</taxon>
        <taxon>Elateriformia</taxon>
        <taxon>Elateroidea</taxon>
        <taxon>Elateridae</taxon>
        <taxon>Agrypninae</taxon>
        <taxon>Pyrophorini</taxon>
        <taxon>Ignelater</taxon>
    </lineage>
</organism>
<sequence length="267" mass="31085">MPAISVKLKLGSVCSQAYQPVAYANTLYVYDYSSLGYHLRWSTRSWEDDSEDIRCIYTESPESSIFTNEDSGDEEGGLIDNLSGRQLRVGVEVVSASSEKMNNPEPVTEVHLETSLENDKPSSSKKRKKLWRSIDFKRRYLDISGYPHFIWINAVPTKRDYWDSKGDLRNKLVYNATRKNKFVTISRFLHCTDNSYPDPVDEMWKLRPLISKIQQKCLEFYQPQEHISFDKSMTEYFGKHGCKHCIRNKPIRFGFKTWCMNTPEGCI</sequence>
<name>A0A8K0G3J8_IGNLU</name>
<dbReference type="InterPro" id="IPR052638">
    <property type="entry name" value="PiggyBac_TE-derived"/>
</dbReference>
<gene>
    <name evidence="2" type="ORF">ILUMI_21792</name>
</gene>
<dbReference type="OrthoDB" id="6675168at2759"/>
<feature type="domain" description="PiggyBac transposable element-derived protein" evidence="1">
    <location>
        <begin position="153"/>
        <end position="262"/>
    </location>
</feature>
<dbReference type="Proteomes" id="UP000801492">
    <property type="component" value="Unassembled WGS sequence"/>
</dbReference>
<keyword evidence="3" id="KW-1185">Reference proteome</keyword>
<comment type="caution">
    <text evidence="2">The sequence shown here is derived from an EMBL/GenBank/DDBJ whole genome shotgun (WGS) entry which is preliminary data.</text>
</comment>
<accession>A0A8K0G3J8</accession>
<dbReference type="AlphaFoldDB" id="A0A8K0G3J8"/>
<evidence type="ECO:0000313" key="2">
    <source>
        <dbReference type="EMBL" id="KAF2884413.1"/>
    </source>
</evidence>
<dbReference type="InterPro" id="IPR029526">
    <property type="entry name" value="PGBD"/>
</dbReference>
<dbReference type="EMBL" id="VTPC01090178">
    <property type="protein sequence ID" value="KAF2884413.1"/>
    <property type="molecule type" value="Genomic_DNA"/>
</dbReference>
<dbReference type="PANTHER" id="PTHR47055">
    <property type="entry name" value="DDE_TNP_1_7 DOMAIN-CONTAINING PROTEIN"/>
    <property type="match status" value="1"/>
</dbReference>
<dbReference type="PANTHER" id="PTHR47055:SF2">
    <property type="entry name" value="PIGGYBAC TRANSPOSABLE ELEMENT-DERIVED PROTEIN 2-RELATED"/>
    <property type="match status" value="1"/>
</dbReference>
<dbReference type="GO" id="GO:0043565">
    <property type="term" value="F:sequence-specific DNA binding"/>
    <property type="evidence" value="ECO:0007669"/>
    <property type="project" value="TreeGrafter"/>
</dbReference>
<proteinExistence type="predicted"/>
<protein>
    <recommendedName>
        <fullName evidence="1">PiggyBac transposable element-derived protein domain-containing protein</fullName>
    </recommendedName>
</protein>
<reference evidence="2" key="1">
    <citation type="submission" date="2019-08" db="EMBL/GenBank/DDBJ databases">
        <title>The genome of the North American firefly Photinus pyralis.</title>
        <authorList>
            <consortium name="Photinus pyralis genome working group"/>
            <person name="Fallon T.R."/>
            <person name="Sander Lower S.E."/>
            <person name="Weng J.-K."/>
        </authorList>
    </citation>
    <scope>NUCLEOTIDE SEQUENCE</scope>
    <source>
        <strain evidence="2">TRF0915ILg1</strain>
        <tissue evidence="2">Whole body</tissue>
    </source>
</reference>
<evidence type="ECO:0000313" key="3">
    <source>
        <dbReference type="Proteomes" id="UP000801492"/>
    </source>
</evidence>